<dbReference type="EMBL" id="CAJVQB010145852">
    <property type="protein sequence ID" value="CAG8855093.1"/>
    <property type="molecule type" value="Genomic_DNA"/>
</dbReference>
<feature type="non-terminal residue" evidence="1">
    <location>
        <position position="1"/>
    </location>
</feature>
<keyword evidence="2" id="KW-1185">Reference proteome</keyword>
<gene>
    <name evidence="1" type="ORF">GMARGA_LOCUS43914</name>
</gene>
<reference evidence="1 2" key="1">
    <citation type="submission" date="2021-06" db="EMBL/GenBank/DDBJ databases">
        <authorList>
            <person name="Kallberg Y."/>
            <person name="Tangrot J."/>
            <person name="Rosling A."/>
        </authorList>
    </citation>
    <scope>NUCLEOTIDE SEQUENCE [LARGE SCALE GENOMIC DNA]</scope>
    <source>
        <strain evidence="1 2">120-4 pot B 10/14</strain>
    </source>
</reference>
<name>A0ABN7XIH5_GIGMA</name>
<dbReference type="Proteomes" id="UP000789901">
    <property type="component" value="Unassembled WGS sequence"/>
</dbReference>
<sequence>FTKMPKHKTVPRIYRNKYGIISSILIRGNMTASFKFNKKDIITKSDKQIKASFATVTLQNSERKTDIITFELENITYKKLRKNLTN</sequence>
<accession>A0ABN7XIH5</accession>
<feature type="non-terminal residue" evidence="1">
    <location>
        <position position="86"/>
    </location>
</feature>
<proteinExistence type="predicted"/>
<protein>
    <submittedName>
        <fullName evidence="1">17319_t:CDS:1</fullName>
    </submittedName>
</protein>
<comment type="caution">
    <text evidence="1">The sequence shown here is derived from an EMBL/GenBank/DDBJ whole genome shotgun (WGS) entry which is preliminary data.</text>
</comment>
<evidence type="ECO:0000313" key="2">
    <source>
        <dbReference type="Proteomes" id="UP000789901"/>
    </source>
</evidence>
<organism evidence="1 2">
    <name type="scientific">Gigaspora margarita</name>
    <dbReference type="NCBI Taxonomy" id="4874"/>
    <lineage>
        <taxon>Eukaryota</taxon>
        <taxon>Fungi</taxon>
        <taxon>Fungi incertae sedis</taxon>
        <taxon>Mucoromycota</taxon>
        <taxon>Glomeromycotina</taxon>
        <taxon>Glomeromycetes</taxon>
        <taxon>Diversisporales</taxon>
        <taxon>Gigasporaceae</taxon>
        <taxon>Gigaspora</taxon>
    </lineage>
</organism>
<evidence type="ECO:0000313" key="1">
    <source>
        <dbReference type="EMBL" id="CAG8855093.1"/>
    </source>
</evidence>